<dbReference type="PROSITE" id="PS50186">
    <property type="entry name" value="DEP"/>
    <property type="match status" value="1"/>
</dbReference>
<dbReference type="Pfam" id="PF00610">
    <property type="entry name" value="DEP"/>
    <property type="match status" value="1"/>
</dbReference>
<evidence type="ECO:0000313" key="3">
    <source>
        <dbReference type="EMBL" id="CAI8042586.1"/>
    </source>
</evidence>
<sequence length="382" mass="43275">MLAVETEQSCSKQEPQQRIIQLAVETEPALHLLYNDSILSLKSSLLNNSESSWLLDIPSLICHVMEIHVISSVHFTFGTLFHLSLERPKRPLPLNTATQPPKPLANRHRTDQSRCGRKAHSSRPESNASRTGHSRLKMKFKKEVHTQRSSSAPTTPPTPVPLAVTAAYYPGWRSRRHSITAHNAPSRMSIPPGERRLSRRFSIGLDMGDEHKRTHFPATIMYAKIVSHLENSLEPGRHFHRLQRFSECFCGSSMVDCLLAYCLETLNSRMKREKAKEMCRRLLSHGVIENVSHKKQQEAEGIVFKGSRLYRFTGNHFWEENITSDLDGATTSASMPSLTQPGGIRRQRASSVKKMYTTFSQSKTGFVRKCKSRFSLRGANTI</sequence>
<dbReference type="SUPFAM" id="SSF46785">
    <property type="entry name" value="Winged helix' DNA-binding domain"/>
    <property type="match status" value="1"/>
</dbReference>
<dbReference type="InterPro" id="IPR000591">
    <property type="entry name" value="DEP_dom"/>
</dbReference>
<keyword evidence="4" id="KW-1185">Reference proteome</keyword>
<organism evidence="3 4">
    <name type="scientific">Geodia barretti</name>
    <name type="common">Barrett's horny sponge</name>
    <dbReference type="NCBI Taxonomy" id="519541"/>
    <lineage>
        <taxon>Eukaryota</taxon>
        <taxon>Metazoa</taxon>
        <taxon>Porifera</taxon>
        <taxon>Demospongiae</taxon>
        <taxon>Heteroscleromorpha</taxon>
        <taxon>Tetractinellida</taxon>
        <taxon>Astrophorina</taxon>
        <taxon>Geodiidae</taxon>
        <taxon>Geodia</taxon>
    </lineage>
</organism>
<accession>A0AA35T872</accession>
<protein>
    <recommendedName>
        <fullName evidence="2">DEP domain-containing protein</fullName>
    </recommendedName>
</protein>
<dbReference type="EMBL" id="CASHTH010003272">
    <property type="protein sequence ID" value="CAI8042586.1"/>
    <property type="molecule type" value="Genomic_DNA"/>
</dbReference>
<evidence type="ECO:0000256" key="1">
    <source>
        <dbReference type="SAM" id="MobiDB-lite"/>
    </source>
</evidence>
<dbReference type="InterPro" id="IPR036390">
    <property type="entry name" value="WH_DNA-bd_sf"/>
</dbReference>
<dbReference type="SMART" id="SM00049">
    <property type="entry name" value="DEP"/>
    <property type="match status" value="1"/>
</dbReference>
<feature type="domain" description="DEP" evidence="2">
    <location>
        <begin position="245"/>
        <end position="314"/>
    </location>
</feature>
<reference evidence="3" key="1">
    <citation type="submission" date="2023-03" db="EMBL/GenBank/DDBJ databases">
        <authorList>
            <person name="Steffen K."/>
            <person name="Cardenas P."/>
        </authorList>
    </citation>
    <scope>NUCLEOTIDE SEQUENCE</scope>
</reference>
<dbReference type="PANTHER" id="PTHR16206:SF4">
    <property type="entry name" value="PROTEIN LET-99"/>
    <property type="match status" value="1"/>
</dbReference>
<proteinExistence type="predicted"/>
<comment type="caution">
    <text evidence="3">The sequence shown here is derived from an EMBL/GenBank/DDBJ whole genome shotgun (WGS) entry which is preliminary data.</text>
</comment>
<gene>
    <name evidence="3" type="ORF">GBAR_LOCUS23611</name>
</gene>
<evidence type="ECO:0000313" key="4">
    <source>
        <dbReference type="Proteomes" id="UP001174909"/>
    </source>
</evidence>
<dbReference type="Gene3D" id="1.10.10.10">
    <property type="entry name" value="Winged helix-like DNA-binding domain superfamily/Winged helix DNA-binding domain"/>
    <property type="match status" value="1"/>
</dbReference>
<evidence type="ECO:0000259" key="2">
    <source>
        <dbReference type="PROSITE" id="PS50186"/>
    </source>
</evidence>
<dbReference type="PANTHER" id="PTHR16206">
    <property type="entry name" value="DEP DOMAIN-CONTAINING"/>
    <property type="match status" value="1"/>
</dbReference>
<dbReference type="Proteomes" id="UP001174909">
    <property type="component" value="Unassembled WGS sequence"/>
</dbReference>
<dbReference type="InterPro" id="IPR036388">
    <property type="entry name" value="WH-like_DNA-bd_sf"/>
</dbReference>
<feature type="region of interest" description="Disordered" evidence="1">
    <location>
        <begin position="90"/>
        <end position="159"/>
    </location>
</feature>
<name>A0AA35T872_GEOBA</name>
<dbReference type="AlphaFoldDB" id="A0AA35T872"/>
<dbReference type="GO" id="GO:0035556">
    <property type="term" value="P:intracellular signal transduction"/>
    <property type="evidence" value="ECO:0007669"/>
    <property type="project" value="InterPro"/>
</dbReference>